<dbReference type="InterPro" id="IPR019913">
    <property type="entry name" value="Pyrimidine_utilisation_RutD"/>
</dbReference>
<gene>
    <name evidence="2 4" type="primary">rutD</name>
    <name evidence="4" type="ORF">ACFFGY_09970</name>
</gene>
<dbReference type="PRINTS" id="PR00111">
    <property type="entry name" value="ABHYDROLASE"/>
</dbReference>
<dbReference type="PANTHER" id="PTHR43798:SF5">
    <property type="entry name" value="MONOACYLGLYCEROL LIPASE ABHD6"/>
    <property type="match status" value="1"/>
</dbReference>
<comment type="function">
    <text evidence="2">Involved in pyrimidine catabolism. May facilitate the hydrolysis of carbamate, a reaction that can also occur spontaneously.</text>
</comment>
<reference evidence="4 5" key="1">
    <citation type="submission" date="2024-09" db="EMBL/GenBank/DDBJ databases">
        <authorList>
            <person name="Sun Q."/>
            <person name="Mori K."/>
        </authorList>
    </citation>
    <scope>NUCLEOTIDE SEQUENCE [LARGE SCALE GENOMIC DNA]</scope>
    <source>
        <strain evidence="4 5">TBRC 5777</strain>
    </source>
</reference>
<sequence length="261" mass="27746">MRFETHGRTDAAAETVILSAGLGGAAAYWRPQMAALAERFRVLTYDQRGTGQNAEPLPDPYAIGSMADDLLEIAEAAGAGRVHLVGHALGGLAALDFAHRFPERTGRVAVVNGWARADAHTRRCFTARTTLLRHAGPEAYVAAQPIFLYPAAWLSANAAAVEAEVAHGLAHFQGEANLLRRIDALLRFDATEALPSIHAPALLVAAHDDVLVPWTASRALAEALPDARLAAMDTGAHACNVVEPDRFNALLLPFLEGSEPA</sequence>
<dbReference type="EC" id="3.5.1.-" evidence="2"/>
<accession>A0ABV6JSZ1</accession>
<keyword evidence="5" id="KW-1185">Reference proteome</keyword>
<evidence type="ECO:0000259" key="3">
    <source>
        <dbReference type="Pfam" id="PF00561"/>
    </source>
</evidence>
<dbReference type="EMBL" id="JBHLUN010000006">
    <property type="protein sequence ID" value="MFC0408575.1"/>
    <property type="molecule type" value="Genomic_DNA"/>
</dbReference>
<dbReference type="HAMAP" id="MF_00832">
    <property type="entry name" value="RutD"/>
    <property type="match status" value="1"/>
</dbReference>
<evidence type="ECO:0000313" key="4">
    <source>
        <dbReference type="EMBL" id="MFC0408575.1"/>
    </source>
</evidence>
<dbReference type="InterPro" id="IPR050266">
    <property type="entry name" value="AB_hydrolase_sf"/>
</dbReference>
<dbReference type="InterPro" id="IPR000073">
    <property type="entry name" value="AB_hydrolase_1"/>
</dbReference>
<dbReference type="NCBIfam" id="TIGR03611">
    <property type="entry name" value="RutD"/>
    <property type="match status" value="1"/>
</dbReference>
<protein>
    <recommendedName>
        <fullName evidence="2">Putative carbamate hydrolase RutD</fullName>
        <ecNumber evidence="2">3.5.1.-</ecNumber>
    </recommendedName>
    <alternativeName>
        <fullName evidence="2">Aminohydrolase</fullName>
    </alternativeName>
</protein>
<feature type="domain" description="AB hydrolase-1" evidence="3">
    <location>
        <begin position="15"/>
        <end position="239"/>
    </location>
</feature>
<keyword evidence="1 2" id="KW-0378">Hydrolase</keyword>
<proteinExistence type="inferred from homology"/>
<evidence type="ECO:0000256" key="2">
    <source>
        <dbReference type="HAMAP-Rule" id="MF_00832"/>
    </source>
</evidence>
<dbReference type="PANTHER" id="PTHR43798">
    <property type="entry name" value="MONOACYLGLYCEROL LIPASE"/>
    <property type="match status" value="1"/>
</dbReference>
<dbReference type="Proteomes" id="UP001589865">
    <property type="component" value="Unassembled WGS sequence"/>
</dbReference>
<dbReference type="Gene3D" id="3.40.50.1820">
    <property type="entry name" value="alpha/beta hydrolase"/>
    <property type="match status" value="1"/>
</dbReference>
<evidence type="ECO:0000256" key="1">
    <source>
        <dbReference type="ARBA" id="ARBA00022801"/>
    </source>
</evidence>
<comment type="catalytic activity">
    <reaction evidence="2">
        <text>carbamate + 2 H(+) = NH4(+) + CO2</text>
        <dbReference type="Rhea" id="RHEA:15649"/>
        <dbReference type="ChEBI" id="CHEBI:13941"/>
        <dbReference type="ChEBI" id="CHEBI:15378"/>
        <dbReference type="ChEBI" id="CHEBI:16526"/>
        <dbReference type="ChEBI" id="CHEBI:28938"/>
    </reaction>
</comment>
<dbReference type="InterPro" id="IPR029058">
    <property type="entry name" value="AB_hydrolase_fold"/>
</dbReference>
<name>A0ABV6JSZ1_9PROT</name>
<organism evidence="4 5">
    <name type="scientific">Roseomonas elaeocarpi</name>
    <dbReference type="NCBI Taxonomy" id="907779"/>
    <lineage>
        <taxon>Bacteria</taxon>
        <taxon>Pseudomonadati</taxon>
        <taxon>Pseudomonadota</taxon>
        <taxon>Alphaproteobacteria</taxon>
        <taxon>Acetobacterales</taxon>
        <taxon>Roseomonadaceae</taxon>
        <taxon>Roseomonas</taxon>
    </lineage>
</organism>
<comment type="similarity">
    <text evidence="2">Belongs to the AB hydrolase superfamily. Hydrolase RutD family.</text>
</comment>
<dbReference type="RefSeq" id="WP_377044326.1">
    <property type="nucleotide sequence ID" value="NZ_JBHLUN010000006.1"/>
</dbReference>
<comment type="caution">
    <text evidence="4">The sequence shown here is derived from an EMBL/GenBank/DDBJ whole genome shotgun (WGS) entry which is preliminary data.</text>
</comment>
<evidence type="ECO:0000313" key="5">
    <source>
        <dbReference type="Proteomes" id="UP001589865"/>
    </source>
</evidence>
<dbReference type="Pfam" id="PF00561">
    <property type="entry name" value="Abhydrolase_1"/>
    <property type="match status" value="1"/>
</dbReference>
<dbReference type="SUPFAM" id="SSF53474">
    <property type="entry name" value="alpha/beta-Hydrolases"/>
    <property type="match status" value="1"/>
</dbReference>